<reference evidence="10 11" key="1">
    <citation type="journal article" date="2007" name="Int. J. Syst. Evol. Microbiol.">
        <title>Oceanobacillus profundus sp. nov., isolated from a deep-sea sediment core.</title>
        <authorList>
            <person name="Kim Y.G."/>
            <person name="Choi D.H."/>
            <person name="Hyun S."/>
            <person name="Cho B.C."/>
        </authorList>
    </citation>
    <scope>NUCLEOTIDE SEQUENCE [LARGE SCALE GENOMIC DNA]</scope>
    <source>
        <strain evidence="10 11">DSM 18246</strain>
    </source>
</reference>
<dbReference type="InterPro" id="IPR004089">
    <property type="entry name" value="MCPsignal_dom"/>
</dbReference>
<dbReference type="SMART" id="SM00283">
    <property type="entry name" value="MA"/>
    <property type="match status" value="1"/>
</dbReference>
<keyword evidence="7" id="KW-0812">Transmembrane</keyword>
<evidence type="ECO:0000256" key="1">
    <source>
        <dbReference type="ARBA" id="ARBA00004236"/>
    </source>
</evidence>
<comment type="similarity">
    <text evidence="5">Belongs to the methyl-accepting chemotaxis (MCP) protein family.</text>
</comment>
<evidence type="ECO:0000256" key="3">
    <source>
        <dbReference type="ARBA" id="ARBA00023136"/>
    </source>
</evidence>
<evidence type="ECO:0000256" key="5">
    <source>
        <dbReference type="ARBA" id="ARBA00029447"/>
    </source>
</evidence>
<dbReference type="PROSITE" id="PS50111">
    <property type="entry name" value="CHEMOTAXIS_TRANSDUC_2"/>
    <property type="match status" value="1"/>
</dbReference>
<evidence type="ECO:0000259" key="9">
    <source>
        <dbReference type="PROSITE" id="PS50885"/>
    </source>
</evidence>
<evidence type="ECO:0000256" key="6">
    <source>
        <dbReference type="PROSITE-ProRule" id="PRU00284"/>
    </source>
</evidence>
<accession>A0A417Y9M2</accession>
<dbReference type="Proteomes" id="UP000285456">
    <property type="component" value="Unassembled WGS sequence"/>
</dbReference>
<dbReference type="SUPFAM" id="SSF58104">
    <property type="entry name" value="Methyl-accepting chemotaxis protein (MCP) signaling domain"/>
    <property type="match status" value="1"/>
</dbReference>
<evidence type="ECO:0000256" key="4">
    <source>
        <dbReference type="ARBA" id="ARBA00023224"/>
    </source>
</evidence>
<evidence type="ECO:0000256" key="2">
    <source>
        <dbReference type="ARBA" id="ARBA00022475"/>
    </source>
</evidence>
<dbReference type="Gene3D" id="3.30.450.20">
    <property type="entry name" value="PAS domain"/>
    <property type="match status" value="1"/>
</dbReference>
<dbReference type="Gene3D" id="1.10.287.950">
    <property type="entry name" value="Methyl-accepting chemotaxis protein"/>
    <property type="match status" value="1"/>
</dbReference>
<dbReference type="PANTHER" id="PTHR32089">
    <property type="entry name" value="METHYL-ACCEPTING CHEMOTAXIS PROTEIN MCPB"/>
    <property type="match status" value="1"/>
</dbReference>
<dbReference type="GO" id="GO:0005886">
    <property type="term" value="C:plasma membrane"/>
    <property type="evidence" value="ECO:0007669"/>
    <property type="project" value="UniProtKB-SubCell"/>
</dbReference>
<name>A0A417Y9M2_9BACI</name>
<dbReference type="CDD" id="cd11386">
    <property type="entry name" value="MCP_signal"/>
    <property type="match status" value="1"/>
</dbReference>
<feature type="domain" description="Methyl-accepting transducer" evidence="8">
    <location>
        <begin position="144"/>
        <end position="394"/>
    </location>
</feature>
<comment type="subcellular location">
    <subcellularLocation>
        <location evidence="1">Cell membrane</location>
    </subcellularLocation>
</comment>
<keyword evidence="2" id="KW-1003">Cell membrane</keyword>
<proteinExistence type="inferred from homology"/>
<protein>
    <submittedName>
        <fullName evidence="10">Methyl-accepting chemotaxis protein</fullName>
    </submittedName>
</protein>
<evidence type="ECO:0000259" key="8">
    <source>
        <dbReference type="PROSITE" id="PS50111"/>
    </source>
</evidence>
<keyword evidence="7" id="KW-1133">Transmembrane helix</keyword>
<dbReference type="PANTHER" id="PTHR32089:SF114">
    <property type="entry name" value="METHYL-ACCEPTING CHEMOTAXIS PROTEIN MCPB"/>
    <property type="match status" value="1"/>
</dbReference>
<sequence length="430" mass="46638">MIAGETGLQLAQIGDSLEYIGYSPVHTTGWSIGTALPEDEALSELGTFTIMMVLFFSIACLILVVVVVVLLKRMLKDLPQIMKVMKDLELGNLRETNLQAKSDDEIGQLVSSTNTMNETLRELVMKIKNVSETVTSKSEELTQSANDVKIGSEQVATTMQELAFGSESQANTTSDLSSLMATFRSDTDQAYTNSNQVYESSNQVLSHTNEGRNLMEKSTEQMETIDSIIYDSVQKVENLDSQSQKISDLVSVIKDIADQTNLLALNAAIEAARAGESGKGFAVVADEVRKLAEQVGSSVSGITDIVGNIQSETSQVTKSLRDGYKEVQQGTSQLKVTRDTFQTISTSVTQMVNDIKTISDKLSTISDTSDNMNTSIQEIAAISEESAAGVEQTSASSQQISSSMEEVALSSDELAKLAEELNELIQHFRS</sequence>
<dbReference type="GO" id="GO:0007165">
    <property type="term" value="P:signal transduction"/>
    <property type="evidence" value="ECO:0007669"/>
    <property type="project" value="UniProtKB-KW"/>
</dbReference>
<keyword evidence="3 7" id="KW-0472">Membrane</keyword>
<dbReference type="InterPro" id="IPR003660">
    <property type="entry name" value="HAMP_dom"/>
</dbReference>
<dbReference type="AlphaFoldDB" id="A0A417Y9M2"/>
<evidence type="ECO:0000313" key="10">
    <source>
        <dbReference type="EMBL" id="RHW29271.1"/>
    </source>
</evidence>
<keyword evidence="4 6" id="KW-0807">Transducer</keyword>
<dbReference type="CDD" id="cd06225">
    <property type="entry name" value="HAMP"/>
    <property type="match status" value="1"/>
</dbReference>
<gene>
    <name evidence="10" type="ORF">D1B32_23010</name>
</gene>
<feature type="domain" description="HAMP" evidence="9">
    <location>
        <begin position="72"/>
        <end position="125"/>
    </location>
</feature>
<evidence type="ECO:0000313" key="11">
    <source>
        <dbReference type="Proteomes" id="UP000285456"/>
    </source>
</evidence>
<feature type="transmembrane region" description="Helical" evidence="7">
    <location>
        <begin position="48"/>
        <end position="71"/>
    </location>
</feature>
<evidence type="ECO:0000256" key="7">
    <source>
        <dbReference type="SAM" id="Phobius"/>
    </source>
</evidence>
<keyword evidence="11" id="KW-1185">Reference proteome</keyword>
<dbReference type="Pfam" id="PF00015">
    <property type="entry name" value="MCPsignal"/>
    <property type="match status" value="1"/>
</dbReference>
<dbReference type="EMBL" id="QWEH01000032">
    <property type="protein sequence ID" value="RHW29271.1"/>
    <property type="molecule type" value="Genomic_DNA"/>
</dbReference>
<comment type="caution">
    <text evidence="10">The sequence shown here is derived from an EMBL/GenBank/DDBJ whole genome shotgun (WGS) entry which is preliminary data.</text>
</comment>
<dbReference type="PROSITE" id="PS50885">
    <property type="entry name" value="HAMP"/>
    <property type="match status" value="1"/>
</dbReference>
<organism evidence="10 11">
    <name type="scientific">Oceanobacillus profundus</name>
    <dbReference type="NCBI Taxonomy" id="372463"/>
    <lineage>
        <taxon>Bacteria</taxon>
        <taxon>Bacillati</taxon>
        <taxon>Bacillota</taxon>
        <taxon>Bacilli</taxon>
        <taxon>Bacillales</taxon>
        <taxon>Bacillaceae</taxon>
        <taxon>Oceanobacillus</taxon>
    </lineage>
</organism>